<dbReference type="InterPro" id="IPR009057">
    <property type="entry name" value="Homeodomain-like_sf"/>
</dbReference>
<dbReference type="InterPro" id="IPR001647">
    <property type="entry name" value="HTH_TetR"/>
</dbReference>
<dbReference type="GO" id="GO:0000976">
    <property type="term" value="F:transcription cis-regulatory region binding"/>
    <property type="evidence" value="ECO:0007669"/>
    <property type="project" value="TreeGrafter"/>
</dbReference>
<dbReference type="GO" id="GO:0003700">
    <property type="term" value="F:DNA-binding transcription factor activity"/>
    <property type="evidence" value="ECO:0007669"/>
    <property type="project" value="TreeGrafter"/>
</dbReference>
<evidence type="ECO:0000313" key="6">
    <source>
        <dbReference type="EMBL" id="RNL82821.1"/>
    </source>
</evidence>
<dbReference type="PANTHER" id="PTHR30055">
    <property type="entry name" value="HTH-TYPE TRANSCRIPTIONAL REGULATOR RUTR"/>
    <property type="match status" value="1"/>
</dbReference>
<dbReference type="InterPro" id="IPR050109">
    <property type="entry name" value="HTH-type_TetR-like_transc_reg"/>
</dbReference>
<evidence type="ECO:0000256" key="3">
    <source>
        <dbReference type="ARBA" id="ARBA00023163"/>
    </source>
</evidence>
<evidence type="ECO:0000256" key="2">
    <source>
        <dbReference type="ARBA" id="ARBA00023125"/>
    </source>
</evidence>
<feature type="domain" description="HTH tetR-type" evidence="5">
    <location>
        <begin position="28"/>
        <end position="88"/>
    </location>
</feature>
<dbReference type="AlphaFoldDB" id="A0A3N0E4P9"/>
<comment type="caution">
    <text evidence="6">The sequence shown here is derived from an EMBL/GenBank/DDBJ whole genome shotgun (WGS) entry which is preliminary data.</text>
</comment>
<proteinExistence type="predicted"/>
<dbReference type="PANTHER" id="PTHR30055:SF151">
    <property type="entry name" value="TRANSCRIPTIONAL REGULATORY PROTEIN"/>
    <property type="match status" value="1"/>
</dbReference>
<keyword evidence="7" id="KW-1185">Reference proteome</keyword>
<keyword evidence="2 4" id="KW-0238">DNA-binding</keyword>
<dbReference type="InterPro" id="IPR036271">
    <property type="entry name" value="Tet_transcr_reg_TetR-rel_C_sf"/>
</dbReference>
<sequence>MPERDYPDHRRVLALLWRATDDPAPRSGLTVGGIVETAVVLADEAGLNGVSMRRLAERLGVGTMSLYTYVSSKAELVPVMLDSTYGELARIAPPERGWRARLESIAHGYWDLFQRHPWMVEVPVSRPLPGPNTVDRQEAELEALDGVGLDELEMNSTLELVRNHAGSAARRAMEISYDIERSGVSDDQWWYAVEPLFTSYLAGRYLPLSARVGQAIGAPHSDPRYDFEFGLARILDGLEGMLASRARVE</sequence>
<organism evidence="6 7">
    <name type="scientific">Halostreptopolyspora alba</name>
    <dbReference type="NCBI Taxonomy" id="2487137"/>
    <lineage>
        <taxon>Bacteria</taxon>
        <taxon>Bacillati</taxon>
        <taxon>Actinomycetota</taxon>
        <taxon>Actinomycetes</taxon>
        <taxon>Streptosporangiales</taxon>
        <taxon>Nocardiopsidaceae</taxon>
        <taxon>Halostreptopolyspora</taxon>
    </lineage>
</organism>
<protein>
    <submittedName>
        <fullName evidence="6">TetR/AcrR family transcriptional regulator</fullName>
    </submittedName>
</protein>
<dbReference type="Pfam" id="PF02909">
    <property type="entry name" value="TetR_C_1"/>
    <property type="match status" value="1"/>
</dbReference>
<evidence type="ECO:0000259" key="5">
    <source>
        <dbReference type="PROSITE" id="PS50977"/>
    </source>
</evidence>
<dbReference type="GO" id="GO:0045892">
    <property type="term" value="P:negative regulation of DNA-templated transcription"/>
    <property type="evidence" value="ECO:0007669"/>
    <property type="project" value="InterPro"/>
</dbReference>
<dbReference type="Gene3D" id="1.10.357.10">
    <property type="entry name" value="Tetracycline Repressor, domain 2"/>
    <property type="match status" value="1"/>
</dbReference>
<dbReference type="Pfam" id="PF00440">
    <property type="entry name" value="TetR_N"/>
    <property type="match status" value="1"/>
</dbReference>
<dbReference type="EMBL" id="RJMB01000020">
    <property type="protein sequence ID" value="RNL82821.1"/>
    <property type="molecule type" value="Genomic_DNA"/>
</dbReference>
<dbReference type="RefSeq" id="WP_123202555.1">
    <property type="nucleotide sequence ID" value="NZ_RJMB01000020.1"/>
</dbReference>
<accession>A0A3N0E4P9</accession>
<keyword evidence="1" id="KW-0805">Transcription regulation</keyword>
<dbReference type="PROSITE" id="PS50977">
    <property type="entry name" value="HTH_TETR_2"/>
    <property type="match status" value="1"/>
</dbReference>
<feature type="DNA-binding region" description="H-T-H motif" evidence="4">
    <location>
        <begin position="51"/>
        <end position="70"/>
    </location>
</feature>
<dbReference type="SUPFAM" id="SSF48498">
    <property type="entry name" value="Tetracyclin repressor-like, C-terminal domain"/>
    <property type="match status" value="1"/>
</dbReference>
<name>A0A3N0E4P9_9ACTN</name>
<dbReference type="SUPFAM" id="SSF46689">
    <property type="entry name" value="Homeodomain-like"/>
    <property type="match status" value="1"/>
</dbReference>
<evidence type="ECO:0000256" key="1">
    <source>
        <dbReference type="ARBA" id="ARBA00023015"/>
    </source>
</evidence>
<dbReference type="InterPro" id="IPR004111">
    <property type="entry name" value="Repressor_TetR_C"/>
</dbReference>
<evidence type="ECO:0000256" key="4">
    <source>
        <dbReference type="PROSITE-ProRule" id="PRU00335"/>
    </source>
</evidence>
<evidence type="ECO:0000313" key="7">
    <source>
        <dbReference type="Proteomes" id="UP000269198"/>
    </source>
</evidence>
<keyword evidence="3" id="KW-0804">Transcription</keyword>
<dbReference type="Proteomes" id="UP000269198">
    <property type="component" value="Unassembled WGS sequence"/>
</dbReference>
<dbReference type="Gene3D" id="1.10.10.60">
    <property type="entry name" value="Homeodomain-like"/>
    <property type="match status" value="1"/>
</dbReference>
<gene>
    <name evidence="6" type="ORF">EFW17_17835</name>
</gene>
<reference evidence="6 7" key="1">
    <citation type="submission" date="2018-11" db="EMBL/GenBank/DDBJ databases">
        <title>The genome draft of YIM 96095.</title>
        <authorList>
            <person name="Tang S.-K."/>
            <person name="Chunyu W.-X."/>
            <person name="Feng Y.-Z."/>
        </authorList>
    </citation>
    <scope>NUCLEOTIDE SEQUENCE [LARGE SCALE GENOMIC DNA]</scope>
    <source>
        <strain evidence="6 7">YIM 96095</strain>
    </source>
</reference>
<dbReference type="OrthoDB" id="4540879at2"/>